<sequence length="839" mass="94071">MPHRSDQISQRHADDDTAVLQHDSRTSESDVDTSYNDAIPQFKIEVDDADHHTIVDMTLRTVRYIVVLVFGLGFAIAYAGFSFKGMVLQNNVYDEEGSSTNADRYVSQYSSITGPLMFAVSKILEFYCETLVFPTLQTYLHNCSFFPGDQPQRVESKTKKNALFWFFKIIYILINVGLASLYVSQLSAGIERNISEADLFSPSTVANWESTVSINEKEINVMDTILRSVVTGNAEPFELKTDCGTANQSGTRPKLAQIDTTTLSIGFPLNDWNYNILPVGLVANTSVNFTYGEYKKESSKYDKEFLASGLNVTRVFETMLQGTVLFERSITDMDFTQTYDCLYHIEKARRRRRRRLQDVGDDEGGIVDEDLGDDGGSAEGTIVDGNCWGFDSSAQLILDQLSYKNATYKVMVEKMIENFKVSQPTVATDDVTMSFETYSLAGLIDMETITIDIPLDGEFAQFETEVDSVSNASVLYLDAEDCGRDKCVYKSSNTDSFYRHETSLTPYVTGCDTESLYADGDLQNFFPAECTPEDNSMMAYGLGTYIKADDFRFDSAKGKSVLVNPRSYVALSFGRVSWKYKMLDEQYGAECMDDKCSGLSIPYNEGNGVLLVGENFIPTDHLNNTFLRPLRLLTLNTIVVPQSESDGNVTEWIWNPINLANIGAGIFERDGGNTSQCDSLVDSYINHIEKNHLYLEKPLQSMYTSALYYLLQNGLASKFVEYKVEEKDATRLDLDGALEVKEIKFSIPLTSGIATFTGCLAMCLLAAAVIFLPTDRVKLSPNTTPAAQYVQILTDDMYPDIIHKKRLRFDNGDALLMNEYIVDSIVLHAKRDHSKKIYL</sequence>
<proteinExistence type="predicted"/>
<dbReference type="AlphaFoldDB" id="K3X341"/>
<feature type="transmembrane region" description="Helical" evidence="2">
    <location>
        <begin position="753"/>
        <end position="772"/>
    </location>
</feature>
<dbReference type="InParanoid" id="K3X341"/>
<dbReference type="EnsemblProtists" id="PYU1_T011640">
    <property type="protein sequence ID" value="PYU1_T011640"/>
    <property type="gene ID" value="PYU1_G011614"/>
</dbReference>
<name>K3X341_GLOUD</name>
<feature type="region of interest" description="Disordered" evidence="1">
    <location>
        <begin position="1"/>
        <end position="33"/>
    </location>
</feature>
<organism evidence="3 4">
    <name type="scientific">Globisporangium ultimum (strain ATCC 200006 / CBS 805.95 / DAOM BR144)</name>
    <name type="common">Pythium ultimum</name>
    <dbReference type="NCBI Taxonomy" id="431595"/>
    <lineage>
        <taxon>Eukaryota</taxon>
        <taxon>Sar</taxon>
        <taxon>Stramenopiles</taxon>
        <taxon>Oomycota</taxon>
        <taxon>Peronosporomycetes</taxon>
        <taxon>Pythiales</taxon>
        <taxon>Pythiaceae</taxon>
        <taxon>Globisporangium</taxon>
    </lineage>
</organism>
<reference evidence="4" key="2">
    <citation type="submission" date="2010-04" db="EMBL/GenBank/DDBJ databases">
        <authorList>
            <person name="Buell R."/>
            <person name="Hamilton J."/>
            <person name="Hostetler J."/>
        </authorList>
    </citation>
    <scope>NUCLEOTIDE SEQUENCE [LARGE SCALE GENOMIC DNA]</scope>
    <source>
        <strain evidence="4">DAOM:BR144</strain>
    </source>
</reference>
<feature type="transmembrane region" description="Helical" evidence="2">
    <location>
        <begin position="62"/>
        <end position="81"/>
    </location>
</feature>
<protein>
    <submittedName>
        <fullName evidence="3">Uncharacterized protein</fullName>
    </submittedName>
</protein>
<accession>K3X341</accession>
<keyword evidence="2" id="KW-0812">Transmembrane</keyword>
<evidence type="ECO:0000313" key="4">
    <source>
        <dbReference type="Proteomes" id="UP000019132"/>
    </source>
</evidence>
<dbReference type="eggNOG" id="ENOG502SIJP">
    <property type="taxonomic scope" value="Eukaryota"/>
</dbReference>
<dbReference type="Proteomes" id="UP000019132">
    <property type="component" value="Unassembled WGS sequence"/>
</dbReference>
<evidence type="ECO:0000313" key="3">
    <source>
        <dbReference type="EnsemblProtists" id="PYU1_T011640"/>
    </source>
</evidence>
<dbReference type="EMBL" id="GL376611">
    <property type="status" value="NOT_ANNOTATED_CDS"/>
    <property type="molecule type" value="Genomic_DNA"/>
</dbReference>
<feature type="transmembrane region" description="Helical" evidence="2">
    <location>
        <begin position="162"/>
        <end position="183"/>
    </location>
</feature>
<keyword evidence="2" id="KW-1133">Transmembrane helix</keyword>
<evidence type="ECO:0000256" key="1">
    <source>
        <dbReference type="SAM" id="MobiDB-lite"/>
    </source>
</evidence>
<dbReference type="VEuPathDB" id="FungiDB:PYU1_G011614"/>
<keyword evidence="2" id="KW-0472">Membrane</keyword>
<dbReference type="HOGENOM" id="CLU_010096_1_0_1"/>
<reference evidence="3" key="3">
    <citation type="submission" date="2015-02" db="UniProtKB">
        <authorList>
            <consortium name="EnsemblProtists"/>
        </authorList>
    </citation>
    <scope>IDENTIFICATION</scope>
    <source>
        <strain evidence="3">DAOM BR144</strain>
    </source>
</reference>
<reference evidence="4" key="1">
    <citation type="journal article" date="2010" name="Genome Biol.">
        <title>Genome sequence of the necrotrophic plant pathogen Pythium ultimum reveals original pathogenicity mechanisms and effector repertoire.</title>
        <authorList>
            <person name="Levesque C.A."/>
            <person name="Brouwer H."/>
            <person name="Cano L."/>
            <person name="Hamilton J.P."/>
            <person name="Holt C."/>
            <person name="Huitema E."/>
            <person name="Raffaele S."/>
            <person name="Robideau G.P."/>
            <person name="Thines M."/>
            <person name="Win J."/>
            <person name="Zerillo M.M."/>
            <person name="Beakes G.W."/>
            <person name="Boore J.L."/>
            <person name="Busam D."/>
            <person name="Dumas B."/>
            <person name="Ferriera S."/>
            <person name="Fuerstenberg S.I."/>
            <person name="Gachon C.M."/>
            <person name="Gaulin E."/>
            <person name="Govers F."/>
            <person name="Grenville-Briggs L."/>
            <person name="Horner N."/>
            <person name="Hostetler J."/>
            <person name="Jiang R.H."/>
            <person name="Johnson J."/>
            <person name="Krajaejun T."/>
            <person name="Lin H."/>
            <person name="Meijer H.J."/>
            <person name="Moore B."/>
            <person name="Morris P."/>
            <person name="Phuntmart V."/>
            <person name="Puiu D."/>
            <person name="Shetty J."/>
            <person name="Stajich J.E."/>
            <person name="Tripathy S."/>
            <person name="Wawra S."/>
            <person name="van West P."/>
            <person name="Whitty B.R."/>
            <person name="Coutinho P.M."/>
            <person name="Henrissat B."/>
            <person name="Martin F."/>
            <person name="Thomas P.D."/>
            <person name="Tyler B.M."/>
            <person name="De Vries R.P."/>
            <person name="Kamoun S."/>
            <person name="Yandell M."/>
            <person name="Tisserat N."/>
            <person name="Buell C.R."/>
        </authorList>
    </citation>
    <scope>NUCLEOTIDE SEQUENCE</scope>
    <source>
        <strain evidence="4">DAOM:BR144</strain>
    </source>
</reference>
<feature type="compositionally biased region" description="Basic and acidic residues" evidence="1">
    <location>
        <begin position="1"/>
        <end position="15"/>
    </location>
</feature>
<keyword evidence="4" id="KW-1185">Reference proteome</keyword>
<evidence type="ECO:0000256" key="2">
    <source>
        <dbReference type="SAM" id="Phobius"/>
    </source>
</evidence>